<evidence type="ECO:0000256" key="5">
    <source>
        <dbReference type="ARBA" id="ARBA00022553"/>
    </source>
</evidence>
<feature type="domain" description="HAMP" evidence="16">
    <location>
        <begin position="310"/>
        <end position="362"/>
    </location>
</feature>
<keyword evidence="5" id="KW-0597">Phosphoprotein</keyword>
<evidence type="ECO:0000259" key="16">
    <source>
        <dbReference type="PROSITE" id="PS50885"/>
    </source>
</evidence>
<dbReference type="Gene3D" id="3.30.450.20">
    <property type="entry name" value="PAS domain"/>
    <property type="match status" value="2"/>
</dbReference>
<keyword evidence="11 14" id="KW-1133">Transmembrane helix</keyword>
<dbReference type="CDD" id="cd12912">
    <property type="entry name" value="PDC2_MCP_like"/>
    <property type="match status" value="1"/>
</dbReference>
<dbReference type="Gene3D" id="1.10.287.130">
    <property type="match status" value="1"/>
</dbReference>
<reference evidence="17 18" key="1">
    <citation type="journal article" date="2019" name="Int. J. Syst. Evol. Microbiol.">
        <title>Anaerobacillus alkaliphilus sp. nov., a novel alkaliphilic and moderately halophilic bacterium.</title>
        <authorList>
            <person name="Borsodi A.K."/>
            <person name="Aszalos J.M."/>
            <person name="Bihari P."/>
            <person name="Nagy I."/>
            <person name="Schumann P."/>
            <person name="Sproer C."/>
            <person name="Kovacs A.L."/>
            <person name="Boka K."/>
            <person name="Dobosy P."/>
            <person name="Ovari M."/>
            <person name="Szili-Kovacs T."/>
            <person name="Toth E."/>
        </authorList>
    </citation>
    <scope>NUCLEOTIDE SEQUENCE [LARGE SCALE GENOMIC DNA]</scope>
    <source>
        <strain evidence="17 18">B16-10</strain>
    </source>
</reference>
<dbReference type="InterPro" id="IPR003661">
    <property type="entry name" value="HisK_dim/P_dom"/>
</dbReference>
<feature type="domain" description="Histidine kinase" evidence="15">
    <location>
        <begin position="499"/>
        <end position="703"/>
    </location>
</feature>
<dbReference type="GO" id="GO:0000155">
    <property type="term" value="F:phosphorelay sensor kinase activity"/>
    <property type="evidence" value="ECO:0007669"/>
    <property type="project" value="InterPro"/>
</dbReference>
<evidence type="ECO:0000256" key="9">
    <source>
        <dbReference type="ARBA" id="ARBA00022777"/>
    </source>
</evidence>
<dbReference type="InterPro" id="IPR029151">
    <property type="entry name" value="Sensor-like_sf"/>
</dbReference>
<dbReference type="SUPFAM" id="SSF47384">
    <property type="entry name" value="Homodimeric domain of signal transducing histidine kinase"/>
    <property type="match status" value="1"/>
</dbReference>
<protein>
    <recommendedName>
        <fullName evidence="3">histidine kinase</fullName>
        <ecNumber evidence="3">2.7.13.3</ecNumber>
    </recommendedName>
</protein>
<dbReference type="InterPro" id="IPR005467">
    <property type="entry name" value="His_kinase_dom"/>
</dbReference>
<dbReference type="CDD" id="cd00082">
    <property type="entry name" value="HisKA"/>
    <property type="match status" value="1"/>
</dbReference>
<dbReference type="RefSeq" id="WP_129077271.1">
    <property type="nucleotide sequence ID" value="NZ_QOUX01000021.1"/>
</dbReference>
<name>A0A4Q0VVX0_9BACI</name>
<evidence type="ECO:0000256" key="11">
    <source>
        <dbReference type="ARBA" id="ARBA00022989"/>
    </source>
</evidence>
<dbReference type="Proteomes" id="UP000290649">
    <property type="component" value="Unassembled WGS sequence"/>
</dbReference>
<keyword evidence="18" id="KW-1185">Reference proteome</keyword>
<dbReference type="InterPro" id="IPR003660">
    <property type="entry name" value="HAMP_dom"/>
</dbReference>
<dbReference type="InterPro" id="IPR004358">
    <property type="entry name" value="Sig_transdc_His_kin-like_C"/>
</dbReference>
<evidence type="ECO:0000313" key="17">
    <source>
        <dbReference type="EMBL" id="RXJ02763.1"/>
    </source>
</evidence>
<evidence type="ECO:0000256" key="14">
    <source>
        <dbReference type="SAM" id="Phobius"/>
    </source>
</evidence>
<dbReference type="Pfam" id="PF02518">
    <property type="entry name" value="HATPase_c"/>
    <property type="match status" value="1"/>
</dbReference>
<feature type="transmembrane region" description="Helical" evidence="14">
    <location>
        <begin position="286"/>
        <end position="306"/>
    </location>
</feature>
<evidence type="ECO:0000313" key="18">
    <source>
        <dbReference type="Proteomes" id="UP000290649"/>
    </source>
</evidence>
<dbReference type="PROSITE" id="PS50885">
    <property type="entry name" value="HAMP"/>
    <property type="match status" value="1"/>
</dbReference>
<gene>
    <name evidence="17" type="ORF">DS745_05480</name>
</gene>
<keyword evidence="4" id="KW-1003">Cell membrane</keyword>
<keyword evidence="12" id="KW-0902">Two-component regulatory system</keyword>
<evidence type="ECO:0000259" key="15">
    <source>
        <dbReference type="PROSITE" id="PS50109"/>
    </source>
</evidence>
<proteinExistence type="predicted"/>
<evidence type="ECO:0000256" key="13">
    <source>
        <dbReference type="ARBA" id="ARBA00023136"/>
    </source>
</evidence>
<dbReference type="SMART" id="SM00387">
    <property type="entry name" value="HATPase_c"/>
    <property type="match status" value="1"/>
</dbReference>
<dbReference type="Pfam" id="PF00512">
    <property type="entry name" value="HisKA"/>
    <property type="match status" value="1"/>
</dbReference>
<dbReference type="GO" id="GO:0005524">
    <property type="term" value="F:ATP binding"/>
    <property type="evidence" value="ECO:0007669"/>
    <property type="project" value="UniProtKB-KW"/>
</dbReference>
<dbReference type="PROSITE" id="PS50109">
    <property type="entry name" value="HIS_KIN"/>
    <property type="match status" value="1"/>
</dbReference>
<dbReference type="EC" id="2.7.13.3" evidence="3"/>
<evidence type="ECO:0000256" key="8">
    <source>
        <dbReference type="ARBA" id="ARBA00022741"/>
    </source>
</evidence>
<dbReference type="Gene3D" id="6.10.340.10">
    <property type="match status" value="1"/>
</dbReference>
<dbReference type="Pfam" id="PF02743">
    <property type="entry name" value="dCache_1"/>
    <property type="match status" value="1"/>
</dbReference>
<keyword evidence="8" id="KW-0547">Nucleotide-binding</keyword>
<evidence type="ECO:0000256" key="6">
    <source>
        <dbReference type="ARBA" id="ARBA00022679"/>
    </source>
</evidence>
<evidence type="ECO:0000256" key="4">
    <source>
        <dbReference type="ARBA" id="ARBA00022475"/>
    </source>
</evidence>
<evidence type="ECO:0000256" key="10">
    <source>
        <dbReference type="ARBA" id="ARBA00022840"/>
    </source>
</evidence>
<organism evidence="17 18">
    <name type="scientific">Anaerobacillus alkaliphilus</name>
    <dbReference type="NCBI Taxonomy" id="1548597"/>
    <lineage>
        <taxon>Bacteria</taxon>
        <taxon>Bacillati</taxon>
        <taxon>Bacillota</taxon>
        <taxon>Bacilli</taxon>
        <taxon>Bacillales</taxon>
        <taxon>Bacillaceae</taxon>
        <taxon>Anaerobacillus</taxon>
    </lineage>
</organism>
<accession>A0A4Q0VVX0</accession>
<dbReference type="PRINTS" id="PR00344">
    <property type="entry name" value="BCTRLSENSOR"/>
</dbReference>
<dbReference type="SUPFAM" id="SSF55785">
    <property type="entry name" value="PYP-like sensor domain (PAS domain)"/>
    <property type="match status" value="1"/>
</dbReference>
<dbReference type="InterPro" id="IPR036890">
    <property type="entry name" value="HATPase_C_sf"/>
</dbReference>
<dbReference type="InterPro" id="IPR003594">
    <property type="entry name" value="HATPase_dom"/>
</dbReference>
<keyword evidence="13 14" id="KW-0472">Membrane</keyword>
<dbReference type="InterPro" id="IPR036097">
    <property type="entry name" value="HisK_dim/P_sf"/>
</dbReference>
<dbReference type="Gene3D" id="3.30.565.10">
    <property type="entry name" value="Histidine kinase-like ATPase, C-terminal domain"/>
    <property type="match status" value="1"/>
</dbReference>
<keyword evidence="7 14" id="KW-0812">Transmembrane</keyword>
<evidence type="ECO:0000256" key="1">
    <source>
        <dbReference type="ARBA" id="ARBA00000085"/>
    </source>
</evidence>
<dbReference type="PANTHER" id="PTHR43065:SF46">
    <property type="entry name" value="C4-DICARBOXYLATE TRANSPORT SENSOR PROTEIN DCTB"/>
    <property type="match status" value="1"/>
</dbReference>
<dbReference type="PANTHER" id="PTHR43065">
    <property type="entry name" value="SENSOR HISTIDINE KINASE"/>
    <property type="match status" value="1"/>
</dbReference>
<dbReference type="SUPFAM" id="SSF103190">
    <property type="entry name" value="Sensory domain-like"/>
    <property type="match status" value="1"/>
</dbReference>
<sequence>MFKTLRSKLLGFFLLITFIPLLFLGYISYQSQKQELTKFIEQSLLTYSNEIALDIELLLLERLSDLKYLANNPVLAEPSSSKEEIEEQFKVFLDIYNIYSDVIFVNPEGIAEISVNEKVIGHDISDRKWFKASMEGEIYLSDIYYSPILEEPVLIMSAPVWDTNGNIVGVISPLFDLNYLWRTFNKFSELEQMVGLNGYAFLLNKSGVIIAHPYQEKILNENHLEINNLTAEVVFEKSNDQKIFHNEETDLVLFYVQIKSMEGLAEDWFVGMSVSRKAVFSPLHELLLNYLIVIGLVLFLTTIAVFKLSRFIVDPVEKLVEATSDFAIGKPLPSLVNNSYEEIDLLNQTFMKMTNELAERERVHKKSTLIIETTDNGVFSINKRNQIITTFNRTCERWFELPKSKVINRPITDVAAESVTFQEFIASSQLLNYINEDKRYEVQCENRHYFISLSSLPSLEVLEEEELLIIMNDLTEKKQMEQELFRSEKLKVAGEMAAGLAHEIRNPLTIIRGFIQLYSKEDVTKKRDYELVINEIDRVNHYISDLLNVASPKIKGSNSDTEVVSLLEDILTLQNSQFGQKEITLVKELDRLPTIFADSNKLKQVLINIIQNAVESMQDGGTLTVATKRLLNEGKMSIRIEDTGTGMDEQTIEKLGTPFFTKKTTGTGLGLATSFRIIEEMNGKIEVRSELGKGSTFLIVLPI</sequence>
<dbReference type="EMBL" id="QOUX01000021">
    <property type="protein sequence ID" value="RXJ02763.1"/>
    <property type="molecule type" value="Genomic_DNA"/>
</dbReference>
<keyword evidence="6" id="KW-0808">Transferase</keyword>
<keyword evidence="10" id="KW-0067">ATP-binding</keyword>
<comment type="caution">
    <text evidence="17">The sequence shown here is derived from an EMBL/GenBank/DDBJ whole genome shotgun (WGS) entry which is preliminary data.</text>
</comment>
<feature type="transmembrane region" description="Helical" evidence="14">
    <location>
        <begin position="12"/>
        <end position="29"/>
    </location>
</feature>
<dbReference type="SMART" id="SM00388">
    <property type="entry name" value="HisKA"/>
    <property type="match status" value="1"/>
</dbReference>
<dbReference type="OrthoDB" id="9815750at2"/>
<evidence type="ECO:0000256" key="12">
    <source>
        <dbReference type="ARBA" id="ARBA00023012"/>
    </source>
</evidence>
<evidence type="ECO:0000256" key="3">
    <source>
        <dbReference type="ARBA" id="ARBA00012438"/>
    </source>
</evidence>
<dbReference type="AlphaFoldDB" id="A0A4Q0VVX0"/>
<evidence type="ECO:0000256" key="7">
    <source>
        <dbReference type="ARBA" id="ARBA00022692"/>
    </source>
</evidence>
<evidence type="ECO:0000256" key="2">
    <source>
        <dbReference type="ARBA" id="ARBA00004651"/>
    </source>
</evidence>
<comment type="subcellular location">
    <subcellularLocation>
        <location evidence="2">Cell membrane</location>
        <topology evidence="2">Multi-pass membrane protein</topology>
    </subcellularLocation>
</comment>
<dbReference type="SUPFAM" id="SSF55874">
    <property type="entry name" value="ATPase domain of HSP90 chaperone/DNA topoisomerase II/histidine kinase"/>
    <property type="match status" value="1"/>
</dbReference>
<comment type="catalytic activity">
    <reaction evidence="1">
        <text>ATP + protein L-histidine = ADP + protein N-phospho-L-histidine.</text>
        <dbReference type="EC" id="2.7.13.3"/>
    </reaction>
</comment>
<dbReference type="GO" id="GO:0005886">
    <property type="term" value="C:plasma membrane"/>
    <property type="evidence" value="ECO:0007669"/>
    <property type="project" value="UniProtKB-SubCell"/>
</dbReference>
<keyword evidence="9 17" id="KW-0418">Kinase</keyword>
<dbReference type="CDD" id="cd12914">
    <property type="entry name" value="PDC1_DGC_like"/>
    <property type="match status" value="1"/>
</dbReference>
<dbReference type="InterPro" id="IPR035965">
    <property type="entry name" value="PAS-like_dom_sf"/>
</dbReference>
<dbReference type="InterPro" id="IPR033479">
    <property type="entry name" value="dCache_1"/>
</dbReference>